<feature type="compositionally biased region" description="Basic and acidic residues" evidence="3">
    <location>
        <begin position="157"/>
        <end position="176"/>
    </location>
</feature>
<sequence>MSCDQLQVHTILYACVTATSKKEETTMNGKARGEGLEVPGSAQVVLTLVALAATTVALRWLFFNQRKKPRGGSESEEMPTNLVRKGCQDDQQEHSSSLPGQRERPSSPEAPISKVSNKQRERVKSCNSCGNTNVLKVNFVCDGCQMQDVTHDWNIAPDKRSSGYRADTKPAQDRDPQKAIYSANTPSTLFPKQETVSIGKSDDLGLHRDSILPWPLRQTWGINNNEVQYHAQEELESCNFKTSPENRPYLRSDSIREDDTGLDAGALGNWSTHYISEGVAASLGGRRERGNEKLFVNPHSSKDDTKKLKAHLLPFPQDDATQLLQTEQSKTQESNFETCLEGTGDCGVEKMYCFTSASEKEASFTMTSISACLQNGKDSNVSSCVTDDHGNHKQSQSDPFGQCLSKPRKCRDEEIFSYGESSKDRQQIMKIHSLERSTQDSHSYSSSSETKSTAQNKNPERVPGLHERENISVAASSLNEENLTTAASSGVELGNDDSGSAVYLNKKKQIQEQERAQSKPDNSTKNKDSQRMAKYSIENTNPSQDDNGNFQLSSLISAQSQSIKVSITPDCCPPTEDLLCRVNKNCREWRREQVISSMEPDGGQHLFVKENADFLHSNYADLPCLYCDEVNISAKTMSLETENSVYQKDTTYQPSYSHTWNHNRRYCAEDIPELKEKYQWAKKKTIWQSNQEISLNSIPEKETEEERVSAINAMSYPDSSAIQVPETSESGYSSKNVTPITETRSWSSLGTYSQEDDRTFQEQDVIQKQMDCAVEPNNGMVNSCQVTFQQQSGELTIANNDQNKDDVNEENCIFQKNNMSQTKHSKPNSLFMPQSLEFGWSSSEIQPYNTTTDSFLQDVNEEERDCDHDHPPLQLDNQFQDYCSEDKQGSQHESTKHRKTSNEAGCMTILSPTKVTKRASKDQEQEHPYHTTDKADLADACETEDLRHSDCALGSNWEINLVNNNNGSTTNLEIKHTDTGFAGIASLFQDELHKPNRTPQKAAARFLSLNKTWETENIIVMPSAEQKVNTCQHLTRKLSETPSASMQISSENRNKESQVDDSFHNDLLPDKTTNQSSSNICGERTSAVLPGNQTMTEEVKEPRSQHVLSLSSASLPTCDIQDQSKVMSGRHLLQRKRSMSEIAEQQQLRFQVNSISDHKSKPTLVTRSCEDILSGAPREKINQRSKAQSMICLLTEHYSQHPRGQGNLVEFVSKGSFIHIPESLQDIVDAMKLQLTLDNCLELLRFAKKHGAVDLQAAAYAVMSDNYLQVLRDLSLYRQLSGGERDQILQLRMRGNKVLGTVTLQNIYGMRSNSQSQSCSLGNNLPSPSLTIGSEQKPWLYIFHLQENSWHPLTPVPEEANLKGCGVCSMHNYLFLAGGIQGQGLNAKCSNKVFCYNPLTEIWSQLAPMNQARSQLKLVPVDGYLYAIGGECLYTVERYDPHFDKWTFRASLPKGSFAVAHEAANCNGDIYISGGNLFYRLFRYIPLKDLWEECPYNTSRKRSSDMVAVRSFLYRFDIHRDLGVSVFRYNTITKVWNEYATLCLKTSLPFRCTVLADTIFCLNRKMTARFLAHERPPRFESENLCPFPDNSGAGVLCPFIISLPQTGCFQTPV</sequence>
<dbReference type="InterPro" id="IPR052310">
    <property type="entry name" value="Kelch/BTB_domain_protein"/>
</dbReference>
<dbReference type="SUPFAM" id="SSF117281">
    <property type="entry name" value="Kelch motif"/>
    <property type="match status" value="1"/>
</dbReference>
<dbReference type="GeneID" id="115458412"/>
<accession>A0A6P7WV23</accession>
<protein>
    <submittedName>
        <fullName evidence="5">Uncharacterized protein LOC115458412</fullName>
    </submittedName>
</protein>
<dbReference type="RefSeq" id="XP_030044218.1">
    <property type="nucleotide sequence ID" value="XM_030188358.1"/>
</dbReference>
<keyword evidence="2" id="KW-0677">Repeat</keyword>
<evidence type="ECO:0000313" key="5">
    <source>
        <dbReference type="RefSeq" id="XP_030044218.1"/>
    </source>
</evidence>
<dbReference type="SMART" id="SM00612">
    <property type="entry name" value="Kelch"/>
    <property type="match status" value="3"/>
</dbReference>
<dbReference type="InterPro" id="IPR015915">
    <property type="entry name" value="Kelch-typ_b-propeller"/>
</dbReference>
<reference evidence="5" key="1">
    <citation type="submission" date="2025-08" db="UniProtKB">
        <authorList>
            <consortium name="RefSeq"/>
        </authorList>
    </citation>
    <scope>IDENTIFICATION</scope>
</reference>
<feature type="region of interest" description="Disordered" evidence="3">
    <location>
        <begin position="1037"/>
        <end position="1060"/>
    </location>
</feature>
<gene>
    <name evidence="5" type="primary">LOC115458412</name>
</gene>
<proteinExistence type="predicted"/>
<dbReference type="Pfam" id="PF01344">
    <property type="entry name" value="Kelch_1"/>
    <property type="match status" value="2"/>
</dbReference>
<feature type="compositionally biased region" description="Basic and acidic residues" evidence="3">
    <location>
        <begin position="884"/>
        <end position="894"/>
    </location>
</feature>
<dbReference type="PANTHER" id="PTHR45972">
    <property type="entry name" value="BTB_2 DOMAIN-CONTAINING PROTEIN"/>
    <property type="match status" value="1"/>
</dbReference>
<dbReference type="KEGG" id="muo:115458412"/>
<feature type="region of interest" description="Disordered" evidence="3">
    <location>
        <begin position="434"/>
        <end position="466"/>
    </location>
</feature>
<dbReference type="Gene3D" id="2.120.10.80">
    <property type="entry name" value="Kelch-type beta propeller"/>
    <property type="match status" value="1"/>
</dbReference>
<dbReference type="Proteomes" id="UP000515156">
    <property type="component" value="Chromosome 14"/>
</dbReference>
<dbReference type="PANTHER" id="PTHR45972:SF7">
    <property type="match status" value="1"/>
</dbReference>
<organism evidence="4 5">
    <name type="scientific">Microcaecilia unicolor</name>
    <dbReference type="NCBI Taxonomy" id="1415580"/>
    <lineage>
        <taxon>Eukaryota</taxon>
        <taxon>Metazoa</taxon>
        <taxon>Chordata</taxon>
        <taxon>Craniata</taxon>
        <taxon>Vertebrata</taxon>
        <taxon>Euteleostomi</taxon>
        <taxon>Amphibia</taxon>
        <taxon>Gymnophiona</taxon>
        <taxon>Siphonopidae</taxon>
        <taxon>Microcaecilia</taxon>
    </lineage>
</organism>
<keyword evidence="1" id="KW-0880">Kelch repeat</keyword>
<feature type="region of interest" description="Disordered" evidence="3">
    <location>
        <begin position="509"/>
        <end position="531"/>
    </location>
</feature>
<evidence type="ECO:0000256" key="1">
    <source>
        <dbReference type="ARBA" id="ARBA00022441"/>
    </source>
</evidence>
<dbReference type="OrthoDB" id="45365at2759"/>
<dbReference type="InterPro" id="IPR006652">
    <property type="entry name" value="Kelch_1"/>
</dbReference>
<feature type="region of interest" description="Disordered" evidence="3">
    <location>
        <begin position="884"/>
        <end position="904"/>
    </location>
</feature>
<name>A0A6P7WV23_9AMPH</name>
<evidence type="ECO:0000313" key="4">
    <source>
        <dbReference type="Proteomes" id="UP000515156"/>
    </source>
</evidence>
<feature type="region of interest" description="Disordered" evidence="3">
    <location>
        <begin position="914"/>
        <end position="933"/>
    </location>
</feature>
<feature type="compositionally biased region" description="Low complexity" evidence="3">
    <location>
        <begin position="440"/>
        <end position="453"/>
    </location>
</feature>
<evidence type="ECO:0000256" key="3">
    <source>
        <dbReference type="SAM" id="MobiDB-lite"/>
    </source>
</evidence>
<dbReference type="InParanoid" id="A0A6P7WV23"/>
<feature type="compositionally biased region" description="Polar residues" evidence="3">
    <location>
        <begin position="1040"/>
        <end position="1051"/>
    </location>
</feature>
<feature type="region of interest" description="Disordered" evidence="3">
    <location>
        <begin position="156"/>
        <end position="176"/>
    </location>
</feature>
<evidence type="ECO:0000256" key="2">
    <source>
        <dbReference type="ARBA" id="ARBA00022737"/>
    </source>
</evidence>
<feature type="compositionally biased region" description="Basic and acidic residues" evidence="3">
    <location>
        <begin position="919"/>
        <end position="933"/>
    </location>
</feature>
<feature type="region of interest" description="Disordered" evidence="3">
    <location>
        <begin position="86"/>
        <end position="123"/>
    </location>
</feature>
<keyword evidence="4" id="KW-1185">Reference proteome</keyword>